<reference evidence="2 3" key="1">
    <citation type="journal article" date="2021" name="BMC Genomics">
        <title>Datura genome reveals duplications of psychoactive alkaloid biosynthetic genes and high mutation rate following tissue culture.</title>
        <authorList>
            <person name="Rajewski A."/>
            <person name="Carter-House D."/>
            <person name="Stajich J."/>
            <person name="Litt A."/>
        </authorList>
    </citation>
    <scope>NUCLEOTIDE SEQUENCE [LARGE SCALE GENOMIC DNA]</scope>
    <source>
        <strain evidence="2">AR-01</strain>
    </source>
</reference>
<protein>
    <recommendedName>
        <fullName evidence="4">Protein Ycf2-like</fullName>
    </recommendedName>
</protein>
<proteinExistence type="predicted"/>
<evidence type="ECO:0000313" key="3">
    <source>
        <dbReference type="Proteomes" id="UP000823775"/>
    </source>
</evidence>
<name>A0ABS8SKW2_DATST</name>
<feature type="region of interest" description="Disordered" evidence="1">
    <location>
        <begin position="32"/>
        <end position="54"/>
    </location>
</feature>
<evidence type="ECO:0000313" key="2">
    <source>
        <dbReference type="EMBL" id="MCD7459575.1"/>
    </source>
</evidence>
<sequence length="179" mass="20415">MEDGLELKIQEQGAELEKVGNETLKEAMDGEMQLAEGSHSEEDERLIPPANKKRRMQKWRKKKKIISTTTLEAIRTGTSSCYCRRHKLTSYCGLQENSPNKILHEIITHHIGDKEQDEVGEQETGDMPEDKDERENQLVMDQIIKDDGLSPKSIIKGRKGKTRVENLMPTKRGTKSSIK</sequence>
<evidence type="ECO:0000256" key="1">
    <source>
        <dbReference type="SAM" id="MobiDB-lite"/>
    </source>
</evidence>
<organism evidence="2 3">
    <name type="scientific">Datura stramonium</name>
    <name type="common">Jimsonweed</name>
    <name type="synonym">Common thornapple</name>
    <dbReference type="NCBI Taxonomy" id="4076"/>
    <lineage>
        <taxon>Eukaryota</taxon>
        <taxon>Viridiplantae</taxon>
        <taxon>Streptophyta</taxon>
        <taxon>Embryophyta</taxon>
        <taxon>Tracheophyta</taxon>
        <taxon>Spermatophyta</taxon>
        <taxon>Magnoliopsida</taxon>
        <taxon>eudicotyledons</taxon>
        <taxon>Gunneridae</taxon>
        <taxon>Pentapetalae</taxon>
        <taxon>asterids</taxon>
        <taxon>lamiids</taxon>
        <taxon>Solanales</taxon>
        <taxon>Solanaceae</taxon>
        <taxon>Solanoideae</taxon>
        <taxon>Datureae</taxon>
        <taxon>Datura</taxon>
    </lineage>
</organism>
<comment type="caution">
    <text evidence="2">The sequence shown here is derived from an EMBL/GenBank/DDBJ whole genome shotgun (WGS) entry which is preliminary data.</text>
</comment>
<gene>
    <name evidence="2" type="ORF">HAX54_041344</name>
</gene>
<feature type="region of interest" description="Disordered" evidence="1">
    <location>
        <begin position="149"/>
        <end position="179"/>
    </location>
</feature>
<dbReference type="Proteomes" id="UP000823775">
    <property type="component" value="Unassembled WGS sequence"/>
</dbReference>
<dbReference type="EMBL" id="JACEIK010000596">
    <property type="protein sequence ID" value="MCD7459575.1"/>
    <property type="molecule type" value="Genomic_DNA"/>
</dbReference>
<keyword evidence="3" id="KW-1185">Reference proteome</keyword>
<evidence type="ECO:0008006" key="4">
    <source>
        <dbReference type="Google" id="ProtNLM"/>
    </source>
</evidence>
<accession>A0ABS8SKW2</accession>
<feature type="region of interest" description="Disordered" evidence="1">
    <location>
        <begin position="113"/>
        <end position="134"/>
    </location>
</feature>
<feature type="compositionally biased region" description="Acidic residues" evidence="1">
    <location>
        <begin position="115"/>
        <end position="130"/>
    </location>
</feature>